<evidence type="ECO:0000313" key="1">
    <source>
        <dbReference type="EMBL" id="VEL41640.1"/>
    </source>
</evidence>
<evidence type="ECO:0000313" key="2">
    <source>
        <dbReference type="Proteomes" id="UP000784294"/>
    </source>
</evidence>
<accession>A0A448XPA5</accession>
<keyword evidence="2" id="KW-1185">Reference proteome</keyword>
<dbReference type="Proteomes" id="UP000784294">
    <property type="component" value="Unassembled WGS sequence"/>
</dbReference>
<reference evidence="1" key="1">
    <citation type="submission" date="2018-11" db="EMBL/GenBank/DDBJ databases">
        <authorList>
            <consortium name="Pathogen Informatics"/>
        </authorList>
    </citation>
    <scope>NUCLEOTIDE SEQUENCE</scope>
</reference>
<name>A0A448XPA5_9PLAT</name>
<gene>
    <name evidence="1" type="ORF">PXEA_LOCUS35080</name>
</gene>
<proteinExistence type="predicted"/>
<organism evidence="1 2">
    <name type="scientific">Protopolystoma xenopodis</name>
    <dbReference type="NCBI Taxonomy" id="117903"/>
    <lineage>
        <taxon>Eukaryota</taxon>
        <taxon>Metazoa</taxon>
        <taxon>Spiralia</taxon>
        <taxon>Lophotrochozoa</taxon>
        <taxon>Platyhelminthes</taxon>
        <taxon>Monogenea</taxon>
        <taxon>Polyopisthocotylea</taxon>
        <taxon>Polystomatidea</taxon>
        <taxon>Polystomatidae</taxon>
        <taxon>Protopolystoma</taxon>
    </lineage>
</organism>
<dbReference type="AlphaFoldDB" id="A0A448XPA5"/>
<dbReference type="EMBL" id="CAAALY010270269">
    <property type="protein sequence ID" value="VEL41640.1"/>
    <property type="molecule type" value="Genomic_DNA"/>
</dbReference>
<comment type="caution">
    <text evidence="1">The sequence shown here is derived from an EMBL/GenBank/DDBJ whole genome shotgun (WGS) entry which is preliminary data.</text>
</comment>
<sequence length="103" mass="10989">MRICSQKRQLDLADEEAAVAVATTGASGAIETADGVTGQSSQCSEEEQLFLENGSLGIGCKLFGQMCLSQDEDELAVEETGVEERTCKSVFVSAFFVVFRNLG</sequence>
<protein>
    <submittedName>
        <fullName evidence="1">Uncharacterized protein</fullName>
    </submittedName>
</protein>